<feature type="region of interest" description="Disordered" evidence="3">
    <location>
        <begin position="316"/>
        <end position="341"/>
    </location>
</feature>
<evidence type="ECO:0000256" key="1">
    <source>
        <dbReference type="ARBA" id="ARBA00006484"/>
    </source>
</evidence>
<dbReference type="GO" id="GO:0016616">
    <property type="term" value="F:oxidoreductase activity, acting on the CH-OH group of donors, NAD or NADP as acceptor"/>
    <property type="evidence" value="ECO:0007669"/>
    <property type="project" value="InterPro"/>
</dbReference>
<protein>
    <submittedName>
        <fullName evidence="5">Uncharacterized protein</fullName>
    </submittedName>
</protein>
<dbReference type="AlphaFoldDB" id="A0A5N5P017"/>
<keyword evidence="6" id="KW-1185">Reference proteome</keyword>
<name>A0A5N5P017_9ROSI</name>
<dbReference type="InterPro" id="IPR002347">
    <property type="entry name" value="SDR_fam"/>
</dbReference>
<feature type="region of interest" description="Disordered" evidence="3">
    <location>
        <begin position="413"/>
        <end position="440"/>
    </location>
</feature>
<keyword evidence="4" id="KW-0812">Transmembrane</keyword>
<evidence type="ECO:0000313" key="5">
    <source>
        <dbReference type="EMBL" id="KAB5572984.1"/>
    </source>
</evidence>
<feature type="region of interest" description="Disordered" evidence="3">
    <location>
        <begin position="489"/>
        <end position="515"/>
    </location>
</feature>
<evidence type="ECO:0000256" key="4">
    <source>
        <dbReference type="SAM" id="Phobius"/>
    </source>
</evidence>
<keyword evidence="2" id="KW-0560">Oxidoreductase</keyword>
<dbReference type="InterPro" id="IPR045309">
    <property type="entry name" value="ABA2-like"/>
</dbReference>
<keyword evidence="4" id="KW-0472">Membrane</keyword>
<dbReference type="PRINTS" id="PR00081">
    <property type="entry name" value="GDHRDH"/>
</dbReference>
<feature type="compositionally biased region" description="Low complexity" evidence="3">
    <location>
        <begin position="316"/>
        <end position="339"/>
    </location>
</feature>
<dbReference type="Proteomes" id="UP000326939">
    <property type="component" value="Chromosome 1"/>
</dbReference>
<dbReference type="SUPFAM" id="SSF51735">
    <property type="entry name" value="NAD(P)-binding Rossmann-fold domains"/>
    <property type="match status" value="1"/>
</dbReference>
<dbReference type="PRINTS" id="PR00080">
    <property type="entry name" value="SDRFAMILY"/>
</dbReference>
<comment type="caution">
    <text evidence="5">The sequence shown here is derived from an EMBL/GenBank/DDBJ whole genome shotgun (WGS) entry which is preliminary data.</text>
</comment>
<evidence type="ECO:0000256" key="3">
    <source>
        <dbReference type="SAM" id="MobiDB-lite"/>
    </source>
</evidence>
<dbReference type="FunFam" id="3.40.50.720:FF:000084">
    <property type="entry name" value="Short-chain dehydrogenase reductase"/>
    <property type="match status" value="1"/>
</dbReference>
<dbReference type="Pfam" id="PF13561">
    <property type="entry name" value="adh_short_C2"/>
    <property type="match status" value="1"/>
</dbReference>
<evidence type="ECO:0000256" key="2">
    <source>
        <dbReference type="ARBA" id="ARBA00023002"/>
    </source>
</evidence>
<dbReference type="Gene3D" id="3.40.50.720">
    <property type="entry name" value="NAD(P)-binding Rossmann-like Domain"/>
    <property type="match status" value="1"/>
</dbReference>
<accession>A0A5N5P017</accession>
<organism evidence="5 6">
    <name type="scientific">Salix brachista</name>
    <dbReference type="NCBI Taxonomy" id="2182728"/>
    <lineage>
        <taxon>Eukaryota</taxon>
        <taxon>Viridiplantae</taxon>
        <taxon>Streptophyta</taxon>
        <taxon>Embryophyta</taxon>
        <taxon>Tracheophyta</taxon>
        <taxon>Spermatophyta</taxon>
        <taxon>Magnoliopsida</taxon>
        <taxon>eudicotyledons</taxon>
        <taxon>Gunneridae</taxon>
        <taxon>Pentapetalae</taxon>
        <taxon>rosids</taxon>
        <taxon>fabids</taxon>
        <taxon>Malpighiales</taxon>
        <taxon>Salicaceae</taxon>
        <taxon>Saliceae</taxon>
        <taxon>Salix</taxon>
    </lineage>
</organism>
<comment type="similarity">
    <text evidence="1">Belongs to the short-chain dehydrogenases/reductases (SDR) family.</text>
</comment>
<dbReference type="CDD" id="cd05326">
    <property type="entry name" value="secoisolariciresinol-DH_like_SDR_c"/>
    <property type="match status" value="1"/>
</dbReference>
<evidence type="ECO:0000313" key="6">
    <source>
        <dbReference type="Proteomes" id="UP000326939"/>
    </source>
</evidence>
<feature type="compositionally biased region" description="Basic and acidic residues" evidence="3">
    <location>
        <begin position="431"/>
        <end position="440"/>
    </location>
</feature>
<proteinExistence type="inferred from homology"/>
<dbReference type="EMBL" id="VDCV01000001">
    <property type="protein sequence ID" value="KAB5572984.1"/>
    <property type="molecule type" value="Genomic_DNA"/>
</dbReference>
<keyword evidence="4" id="KW-1133">Transmembrane helix</keyword>
<dbReference type="PANTHER" id="PTHR35482">
    <property type="entry name" value="CYTOCHROME C OXIDASE SUBUNIT"/>
    <property type="match status" value="1"/>
</dbReference>
<dbReference type="PANTHER" id="PTHR35482:SF1">
    <property type="entry name" value="CYTOCHROME C OXIDASE SUBUNIT"/>
    <property type="match status" value="1"/>
</dbReference>
<sequence>MATTSSTDSSLSPQRLLGKVALVTGGATGIGESIARLFCKHGAKVCIADLQDNLGQNVCETLGGETSTCYIHCDVTIEDDVCQAVDFTVDKFGTLDIMVNNAGLGGPPCPDIRTATLSDFEKVFDVNVKGTFLGMKHAARIMIPLNKGSIVSLGSVSSALGGLGPHAYTGSKHAVLGLTRSVAAELGKHGIRVNCVSPYGVPTGLAVAHLPEDERTEGALIGFRSFIGRNANLQGVELTADDVANAVLFLASDEARFELCHPVRLHKSDCDFTLAVGFRCGFMASLHVQHSWLSSLTKNPTTLFSSKASPFKVSLSLNSSNAESPNNSSQNPSEPEPGSVDPVKLAFEKAKGYRNSIETSKNVKIELNPVEDSGGSIIGNVEKNKQVSDPVMGSVVYKTSRGVVGSGGAVEGIADGKTNSGLKGGNLGSGAEDKTSKKEQKLSISGIDFVGLEFADKKKGRGLPAGLVPIADPFSEGNLPDVEIIVGDTSKFEDPSTSTSKPTQEDNPDLYKPKVSTWGVFPRPGNISKTFGGGKTIRPGDELETAEARAAKDERTKQLIAAYRKSIGLNVDPKVKLECEKALKDGDSLMDSGKLNDALPYYQMVMDKLPFKSELHGLAALQWSICQDSLSRPNEARAVYEKLQSHPSVKVSKIARQFMFSFQAMEKLKFTGSNFSPSSNGYQYYFEKFVEDKTSYPQGEAGIELGALNQALPYVIFLVSPIFMVLFAALRGGNTN</sequence>
<dbReference type="InterPro" id="IPR036291">
    <property type="entry name" value="NAD(P)-bd_dom_sf"/>
</dbReference>
<feature type="transmembrane region" description="Helical" evidence="4">
    <location>
        <begin position="711"/>
        <end position="730"/>
    </location>
</feature>
<gene>
    <name evidence="5" type="ORF">DKX38_000178</name>
</gene>
<reference evidence="6" key="1">
    <citation type="journal article" date="2019" name="Gigascience">
        <title>De novo genome assembly of the endangered Acer yangbiense, a plant species with extremely small populations endemic to Yunnan Province, China.</title>
        <authorList>
            <person name="Yang J."/>
            <person name="Wariss H.M."/>
            <person name="Tao L."/>
            <person name="Zhang R."/>
            <person name="Yun Q."/>
            <person name="Hollingsworth P."/>
            <person name="Dao Z."/>
            <person name="Luo G."/>
            <person name="Guo H."/>
            <person name="Ma Y."/>
            <person name="Sun W."/>
        </authorList>
    </citation>
    <scope>NUCLEOTIDE SEQUENCE [LARGE SCALE GENOMIC DNA]</scope>
    <source>
        <strain evidence="6">cv. br00</strain>
    </source>
</reference>